<evidence type="ECO:0000256" key="5">
    <source>
        <dbReference type="ARBA" id="ARBA00023136"/>
    </source>
</evidence>
<comment type="activity regulation">
    <text evidence="10">Na(+) is not transported, but it plays an essential structural role and its presence is essential for fluoride channel function.</text>
</comment>
<sequence length="119" mass="13498">MVKTLLVIGAGGFLGAIFRYYLSNIFSKWTIFSIPTGTYIINVSGSLAIGFIYSANYFSDNQINFLSIGFLGAFTTFSTFNYELLQLLEGKKNLQFFVYAAFMYASNLLACFWGYWWGK</sequence>
<evidence type="ECO:0000313" key="11">
    <source>
        <dbReference type="EMBL" id="WHY88253.1"/>
    </source>
</evidence>
<comment type="catalytic activity">
    <reaction evidence="8">
        <text>fluoride(in) = fluoride(out)</text>
        <dbReference type="Rhea" id="RHEA:76159"/>
        <dbReference type="ChEBI" id="CHEBI:17051"/>
    </reaction>
    <physiologicalReaction direction="left-to-right" evidence="8">
        <dbReference type="Rhea" id="RHEA:76160"/>
    </physiologicalReaction>
</comment>
<evidence type="ECO:0000256" key="7">
    <source>
        <dbReference type="ARBA" id="ARBA00035120"/>
    </source>
</evidence>
<keyword evidence="3 10" id="KW-0812">Transmembrane</keyword>
<dbReference type="EMBL" id="CP126114">
    <property type="protein sequence ID" value="WHY88253.1"/>
    <property type="molecule type" value="Genomic_DNA"/>
</dbReference>
<accession>A0AA95MV39</accession>
<keyword evidence="5 10" id="KW-0472">Membrane</keyword>
<evidence type="ECO:0000256" key="8">
    <source>
        <dbReference type="ARBA" id="ARBA00035585"/>
    </source>
</evidence>
<keyword evidence="6 10" id="KW-0407">Ion channel</keyword>
<comment type="function">
    <text evidence="9 10">Fluoride-specific ion channel. Important for reducing fluoride concentration in the cell, thus reducing its toxicity.</text>
</comment>
<dbReference type="RefSeq" id="WP_066085747.1">
    <property type="nucleotide sequence ID" value="NZ_CP126114.1"/>
</dbReference>
<dbReference type="PANTHER" id="PTHR28259:SF1">
    <property type="entry name" value="FLUORIDE EXPORT PROTEIN 1-RELATED"/>
    <property type="match status" value="1"/>
</dbReference>
<dbReference type="Pfam" id="PF02537">
    <property type="entry name" value="CRCB"/>
    <property type="match status" value="1"/>
</dbReference>
<protein>
    <recommendedName>
        <fullName evidence="10">Fluoride-specific ion channel FluC</fullName>
    </recommendedName>
</protein>
<feature type="transmembrane region" description="Helical" evidence="10">
    <location>
        <begin position="29"/>
        <end position="53"/>
    </location>
</feature>
<keyword evidence="12" id="KW-1185">Reference proteome</keyword>
<dbReference type="Proteomes" id="UP001178288">
    <property type="component" value="Chromosome"/>
</dbReference>
<evidence type="ECO:0000256" key="2">
    <source>
        <dbReference type="ARBA" id="ARBA00022475"/>
    </source>
</evidence>
<feature type="transmembrane region" description="Helical" evidence="10">
    <location>
        <begin position="6"/>
        <end position="22"/>
    </location>
</feature>
<reference evidence="11" key="1">
    <citation type="submission" date="2023-05" db="EMBL/GenBank/DDBJ databases">
        <title>Comparative genomics of Bacillaceae isolates and their secondary metabolite potential.</title>
        <authorList>
            <person name="Song L."/>
            <person name="Nielsen L.J."/>
            <person name="Mohite O."/>
            <person name="Xu X."/>
            <person name="Weber T."/>
            <person name="Kovacs A.T."/>
        </authorList>
    </citation>
    <scope>NUCLEOTIDE SEQUENCE</scope>
    <source>
        <strain evidence="11">XLM17</strain>
    </source>
</reference>
<comment type="similarity">
    <text evidence="7 10">Belongs to the fluoride channel Fluc/FEX (TC 1.A.43) family.</text>
</comment>
<feature type="transmembrane region" description="Helical" evidence="10">
    <location>
        <begin position="96"/>
        <end position="116"/>
    </location>
</feature>
<keyword evidence="10" id="KW-0479">Metal-binding</keyword>
<evidence type="ECO:0000256" key="4">
    <source>
        <dbReference type="ARBA" id="ARBA00022989"/>
    </source>
</evidence>
<evidence type="ECO:0000313" key="12">
    <source>
        <dbReference type="Proteomes" id="UP001178288"/>
    </source>
</evidence>
<dbReference type="PANTHER" id="PTHR28259">
    <property type="entry name" value="FLUORIDE EXPORT PROTEIN 1-RELATED"/>
    <property type="match status" value="1"/>
</dbReference>
<dbReference type="GO" id="GO:0046872">
    <property type="term" value="F:metal ion binding"/>
    <property type="evidence" value="ECO:0007669"/>
    <property type="project" value="UniProtKB-KW"/>
</dbReference>
<evidence type="ECO:0000256" key="6">
    <source>
        <dbReference type="ARBA" id="ARBA00023303"/>
    </source>
</evidence>
<comment type="subcellular location">
    <subcellularLocation>
        <location evidence="1 10">Cell membrane</location>
        <topology evidence="1 10">Multi-pass membrane protein</topology>
    </subcellularLocation>
</comment>
<organism evidence="11 12">
    <name type="scientific">Neobacillus novalis</name>
    <dbReference type="NCBI Taxonomy" id="220687"/>
    <lineage>
        <taxon>Bacteria</taxon>
        <taxon>Bacillati</taxon>
        <taxon>Bacillota</taxon>
        <taxon>Bacilli</taxon>
        <taxon>Bacillales</taxon>
        <taxon>Bacillaceae</taxon>
        <taxon>Neobacillus</taxon>
    </lineage>
</organism>
<keyword evidence="2 10" id="KW-1003">Cell membrane</keyword>
<dbReference type="InterPro" id="IPR003691">
    <property type="entry name" value="FluC"/>
</dbReference>
<feature type="binding site" evidence="10">
    <location>
        <position position="75"/>
    </location>
    <ligand>
        <name>Na(+)</name>
        <dbReference type="ChEBI" id="CHEBI:29101"/>
        <note>structural</note>
    </ligand>
</feature>
<dbReference type="HAMAP" id="MF_00454">
    <property type="entry name" value="FluC"/>
    <property type="match status" value="1"/>
</dbReference>
<dbReference type="GO" id="GO:0062054">
    <property type="term" value="F:fluoride channel activity"/>
    <property type="evidence" value="ECO:0007669"/>
    <property type="project" value="UniProtKB-UniRule"/>
</dbReference>
<evidence type="ECO:0000256" key="3">
    <source>
        <dbReference type="ARBA" id="ARBA00022692"/>
    </source>
</evidence>
<feature type="transmembrane region" description="Helical" evidence="10">
    <location>
        <begin position="65"/>
        <end position="84"/>
    </location>
</feature>
<dbReference type="AlphaFoldDB" id="A0AA95MV39"/>
<proteinExistence type="inferred from homology"/>
<feature type="binding site" evidence="10">
    <location>
        <position position="72"/>
    </location>
    <ligand>
        <name>Na(+)</name>
        <dbReference type="ChEBI" id="CHEBI:29101"/>
        <note>structural</note>
    </ligand>
</feature>
<evidence type="ECO:0000256" key="10">
    <source>
        <dbReference type="HAMAP-Rule" id="MF_00454"/>
    </source>
</evidence>
<name>A0AA95MV39_9BACI</name>
<keyword evidence="4 10" id="KW-1133">Transmembrane helix</keyword>
<keyword evidence="10" id="KW-0813">Transport</keyword>
<keyword evidence="10" id="KW-0406">Ion transport</keyword>
<evidence type="ECO:0000256" key="9">
    <source>
        <dbReference type="ARBA" id="ARBA00049940"/>
    </source>
</evidence>
<dbReference type="GO" id="GO:0140114">
    <property type="term" value="P:cellular detoxification of fluoride"/>
    <property type="evidence" value="ECO:0007669"/>
    <property type="project" value="UniProtKB-UniRule"/>
</dbReference>
<keyword evidence="10" id="KW-0915">Sodium</keyword>
<dbReference type="KEGG" id="nnv:QNH39_10625"/>
<gene>
    <name evidence="10" type="primary">fluC</name>
    <name evidence="10" type="synonym">crcB</name>
    <name evidence="11" type="ORF">QNH39_10625</name>
</gene>
<dbReference type="GO" id="GO:0005886">
    <property type="term" value="C:plasma membrane"/>
    <property type="evidence" value="ECO:0007669"/>
    <property type="project" value="UniProtKB-SubCell"/>
</dbReference>
<evidence type="ECO:0000256" key="1">
    <source>
        <dbReference type="ARBA" id="ARBA00004651"/>
    </source>
</evidence>